<protein>
    <recommendedName>
        <fullName evidence="5">ABC transporter domain-containing protein</fullName>
    </recommendedName>
</protein>
<dbReference type="InterPro" id="IPR003439">
    <property type="entry name" value="ABC_transporter-like_ATP-bd"/>
</dbReference>
<evidence type="ECO:0000256" key="4">
    <source>
        <dbReference type="ARBA" id="ARBA00022840"/>
    </source>
</evidence>
<evidence type="ECO:0000256" key="3">
    <source>
        <dbReference type="ARBA" id="ARBA00022741"/>
    </source>
</evidence>
<dbReference type="InterPro" id="IPR050763">
    <property type="entry name" value="ABC_transporter_ATP-binding"/>
</dbReference>
<dbReference type="GO" id="GO:0016887">
    <property type="term" value="F:ATP hydrolysis activity"/>
    <property type="evidence" value="ECO:0007669"/>
    <property type="project" value="InterPro"/>
</dbReference>
<dbReference type="SUPFAM" id="SSF52540">
    <property type="entry name" value="P-loop containing nucleoside triphosphate hydrolases"/>
    <property type="match status" value="1"/>
</dbReference>
<dbReference type="PANTHER" id="PTHR42711:SF5">
    <property type="entry name" value="ABC TRANSPORTER ATP-BINDING PROTEIN NATA"/>
    <property type="match status" value="1"/>
</dbReference>
<evidence type="ECO:0000259" key="5">
    <source>
        <dbReference type="Pfam" id="PF00005"/>
    </source>
</evidence>
<dbReference type="EMBL" id="UINC01120804">
    <property type="protein sequence ID" value="SVC95513.1"/>
    <property type="molecule type" value="Genomic_DNA"/>
</dbReference>
<dbReference type="PANTHER" id="PTHR42711">
    <property type="entry name" value="ABC TRANSPORTER ATP-BINDING PROTEIN"/>
    <property type="match status" value="1"/>
</dbReference>
<keyword evidence="4" id="KW-0067">ATP-binding</keyword>
<evidence type="ECO:0000256" key="1">
    <source>
        <dbReference type="ARBA" id="ARBA00005417"/>
    </source>
</evidence>
<feature type="non-terminal residue" evidence="6">
    <location>
        <position position="1"/>
    </location>
</feature>
<evidence type="ECO:0000313" key="6">
    <source>
        <dbReference type="EMBL" id="SVC95513.1"/>
    </source>
</evidence>
<dbReference type="GO" id="GO:0005524">
    <property type="term" value="F:ATP binding"/>
    <property type="evidence" value="ECO:0007669"/>
    <property type="project" value="UniProtKB-KW"/>
</dbReference>
<keyword evidence="3" id="KW-0547">Nucleotide-binding</keyword>
<feature type="domain" description="ABC transporter" evidence="5">
    <location>
        <begin position="19"/>
        <end position="84"/>
    </location>
</feature>
<organism evidence="6">
    <name type="scientific">marine metagenome</name>
    <dbReference type="NCBI Taxonomy" id="408172"/>
    <lineage>
        <taxon>unclassified sequences</taxon>
        <taxon>metagenomes</taxon>
        <taxon>ecological metagenomes</taxon>
    </lineage>
</organism>
<name>A0A382RCS5_9ZZZZ</name>
<sequence length="93" mass="9713">VSVVKLDGLVALLEGFPALTGVDLSVDAGEIVFVKGPNGAGKTTLLHLCAGLIQPKDGTGLILGHDLSSERTAIRKRVGLLSHSSDYIEISQY</sequence>
<keyword evidence="2" id="KW-0813">Transport</keyword>
<gene>
    <name evidence="6" type="ORF">METZ01_LOCUS348367</name>
</gene>
<dbReference type="Pfam" id="PF00005">
    <property type="entry name" value="ABC_tran"/>
    <property type="match status" value="1"/>
</dbReference>
<dbReference type="AlphaFoldDB" id="A0A382RCS5"/>
<dbReference type="Gene3D" id="3.40.50.300">
    <property type="entry name" value="P-loop containing nucleotide triphosphate hydrolases"/>
    <property type="match status" value="1"/>
</dbReference>
<accession>A0A382RCS5</accession>
<reference evidence="6" key="1">
    <citation type="submission" date="2018-05" db="EMBL/GenBank/DDBJ databases">
        <authorList>
            <person name="Lanie J.A."/>
            <person name="Ng W.-L."/>
            <person name="Kazmierczak K.M."/>
            <person name="Andrzejewski T.M."/>
            <person name="Davidsen T.M."/>
            <person name="Wayne K.J."/>
            <person name="Tettelin H."/>
            <person name="Glass J.I."/>
            <person name="Rusch D."/>
            <person name="Podicherti R."/>
            <person name="Tsui H.-C.T."/>
            <person name="Winkler M.E."/>
        </authorList>
    </citation>
    <scope>NUCLEOTIDE SEQUENCE</scope>
</reference>
<dbReference type="InterPro" id="IPR027417">
    <property type="entry name" value="P-loop_NTPase"/>
</dbReference>
<comment type="similarity">
    <text evidence="1">Belongs to the ABC transporter superfamily.</text>
</comment>
<proteinExistence type="inferred from homology"/>
<evidence type="ECO:0000256" key="2">
    <source>
        <dbReference type="ARBA" id="ARBA00022448"/>
    </source>
</evidence>